<keyword evidence="1" id="KW-0547">Nucleotide-binding</keyword>
<dbReference type="Gene3D" id="3.90.640.10">
    <property type="entry name" value="Actin, Chain A, domain 4"/>
    <property type="match status" value="1"/>
</dbReference>
<dbReference type="GO" id="GO:0005524">
    <property type="term" value="F:ATP binding"/>
    <property type="evidence" value="ECO:0007669"/>
    <property type="project" value="UniProtKB-KW"/>
</dbReference>
<evidence type="ECO:0000313" key="4">
    <source>
        <dbReference type="Proteomes" id="UP000736787"/>
    </source>
</evidence>
<name>A0A8T1DZW7_9STRA</name>
<evidence type="ECO:0000256" key="1">
    <source>
        <dbReference type="ARBA" id="ARBA00022741"/>
    </source>
</evidence>
<dbReference type="InterPro" id="IPR013126">
    <property type="entry name" value="Hsp_70_fam"/>
</dbReference>
<evidence type="ECO:0000256" key="2">
    <source>
        <dbReference type="ARBA" id="ARBA00022840"/>
    </source>
</evidence>
<dbReference type="AlphaFoldDB" id="A0A8T1DZW7"/>
<dbReference type="InterPro" id="IPR043129">
    <property type="entry name" value="ATPase_NBD"/>
</dbReference>
<dbReference type="PANTHER" id="PTHR19375">
    <property type="entry name" value="HEAT SHOCK PROTEIN 70KDA"/>
    <property type="match status" value="1"/>
</dbReference>
<gene>
    <name evidence="3" type="ORF">PC117_g6884</name>
</gene>
<accession>A0A8T1DZW7</accession>
<dbReference type="Proteomes" id="UP000736787">
    <property type="component" value="Unassembled WGS sequence"/>
</dbReference>
<dbReference type="EMBL" id="RCMK01000135">
    <property type="protein sequence ID" value="KAG2947306.1"/>
    <property type="molecule type" value="Genomic_DNA"/>
</dbReference>
<protein>
    <submittedName>
        <fullName evidence="3">Uncharacterized protein</fullName>
    </submittedName>
</protein>
<dbReference type="GO" id="GO:0140662">
    <property type="term" value="F:ATP-dependent protein folding chaperone"/>
    <property type="evidence" value="ECO:0007669"/>
    <property type="project" value="InterPro"/>
</dbReference>
<evidence type="ECO:0000313" key="3">
    <source>
        <dbReference type="EMBL" id="KAG2947306.1"/>
    </source>
</evidence>
<dbReference type="Gene3D" id="3.30.420.40">
    <property type="match status" value="2"/>
</dbReference>
<sequence length="206" mass="22966">MNLIAYFVAAVAAAFICKEVKDAVITAEPAYFNDSQRQVTQNAKGDKRNVLIFDLAGKTLDVSLIIENDVFKVKATAGGTHLGVEGFDNRLVETTVRNFVHGYKHREAITENQRAHRCPRTARECGKRTLPSAAQAYIEIDALYDGIAFNATSRALSKDQVHEVVLVGRSTCIRKVQQLLSGSFNGKEPCKSIKQDEDMVWYRRQS</sequence>
<organism evidence="3 4">
    <name type="scientific">Phytophthora cactorum</name>
    <dbReference type="NCBI Taxonomy" id="29920"/>
    <lineage>
        <taxon>Eukaryota</taxon>
        <taxon>Sar</taxon>
        <taxon>Stramenopiles</taxon>
        <taxon>Oomycota</taxon>
        <taxon>Peronosporomycetes</taxon>
        <taxon>Peronosporales</taxon>
        <taxon>Peronosporaceae</taxon>
        <taxon>Phytophthora</taxon>
    </lineage>
</organism>
<dbReference type="Pfam" id="PF00012">
    <property type="entry name" value="HSP70"/>
    <property type="match status" value="3"/>
</dbReference>
<dbReference type="VEuPathDB" id="FungiDB:PC110_g21055"/>
<dbReference type="SUPFAM" id="SSF53067">
    <property type="entry name" value="Actin-like ATPase domain"/>
    <property type="match status" value="1"/>
</dbReference>
<reference evidence="3" key="1">
    <citation type="submission" date="2018-10" db="EMBL/GenBank/DDBJ databases">
        <title>Effector identification in a new, highly contiguous assembly of the strawberry crown rot pathogen Phytophthora cactorum.</title>
        <authorList>
            <person name="Armitage A.D."/>
            <person name="Nellist C.F."/>
            <person name="Bates H."/>
            <person name="Vickerstaff R.J."/>
            <person name="Harrison R.J."/>
        </authorList>
    </citation>
    <scope>NUCLEOTIDE SEQUENCE</scope>
    <source>
        <strain evidence="3">4040</strain>
    </source>
</reference>
<proteinExistence type="predicted"/>
<comment type="caution">
    <text evidence="3">The sequence shown here is derived from an EMBL/GenBank/DDBJ whole genome shotgun (WGS) entry which is preliminary data.</text>
</comment>
<keyword evidence="2" id="KW-0067">ATP-binding</keyword>